<gene>
    <name evidence="2" type="ORF">HCU73_06360</name>
</gene>
<dbReference type="Proteomes" id="UP000526408">
    <property type="component" value="Unassembled WGS sequence"/>
</dbReference>
<feature type="domain" description="DUF6455" evidence="1">
    <location>
        <begin position="1"/>
        <end position="83"/>
    </location>
</feature>
<organism evidence="2 3">
    <name type="scientific">Roseicyclus persicicus</name>
    <dbReference type="NCBI Taxonomy" id="2650661"/>
    <lineage>
        <taxon>Bacteria</taxon>
        <taxon>Pseudomonadati</taxon>
        <taxon>Pseudomonadota</taxon>
        <taxon>Alphaproteobacteria</taxon>
        <taxon>Rhodobacterales</taxon>
        <taxon>Roseobacteraceae</taxon>
        <taxon>Roseicyclus</taxon>
    </lineage>
</organism>
<comment type="caution">
    <text evidence="2">The sequence shown here is derived from an EMBL/GenBank/DDBJ whole genome shotgun (WGS) entry which is preliminary data.</text>
</comment>
<dbReference type="InterPro" id="IPR045601">
    <property type="entry name" value="DUF6455"/>
</dbReference>
<evidence type="ECO:0000313" key="2">
    <source>
        <dbReference type="EMBL" id="NKX44208.1"/>
    </source>
</evidence>
<dbReference type="AlphaFoldDB" id="A0A7X6GXM4"/>
<reference evidence="2 3" key="1">
    <citation type="submission" date="2020-04" db="EMBL/GenBank/DDBJ databases">
        <authorList>
            <person name="Yoon J."/>
        </authorList>
    </citation>
    <scope>NUCLEOTIDE SEQUENCE [LARGE SCALE GENOMIC DNA]</scope>
    <source>
        <strain evidence="2 3">KMU-115</strain>
    </source>
</reference>
<sequence>MQGKTTRDRHEALMTRMARTLGADLDDAELRGDLPPELREEMLLACTGCADPTGCAHWLDRHKEADAAPGYCRNGDLLRGLAAE</sequence>
<evidence type="ECO:0000259" key="1">
    <source>
        <dbReference type="Pfam" id="PF20056"/>
    </source>
</evidence>
<dbReference type="Pfam" id="PF20056">
    <property type="entry name" value="DUF6455"/>
    <property type="match status" value="1"/>
</dbReference>
<accession>A0A7X6GXM4</accession>
<name>A0A7X6GXM4_9RHOB</name>
<keyword evidence="3" id="KW-1185">Reference proteome</keyword>
<evidence type="ECO:0000313" key="3">
    <source>
        <dbReference type="Proteomes" id="UP000526408"/>
    </source>
</evidence>
<dbReference type="RefSeq" id="WP_168622596.1">
    <property type="nucleotide sequence ID" value="NZ_JAAZQQ010000002.1"/>
</dbReference>
<proteinExistence type="predicted"/>
<dbReference type="EMBL" id="JAAZQQ010000002">
    <property type="protein sequence ID" value="NKX44208.1"/>
    <property type="molecule type" value="Genomic_DNA"/>
</dbReference>
<protein>
    <recommendedName>
        <fullName evidence="1">DUF6455 domain-containing protein</fullName>
    </recommendedName>
</protein>